<evidence type="ECO:0000256" key="9">
    <source>
        <dbReference type="ARBA" id="ARBA00049063"/>
    </source>
</evidence>
<evidence type="ECO:0000256" key="4">
    <source>
        <dbReference type="ARBA" id="ARBA00022679"/>
    </source>
</evidence>
<evidence type="ECO:0000256" key="12">
    <source>
        <dbReference type="PIRSR" id="PIRSR016496-2"/>
    </source>
</evidence>
<dbReference type="NCBIfam" id="NF040647">
    <property type="entry name" value="IPPK_Arch"/>
    <property type="match status" value="1"/>
</dbReference>
<dbReference type="PRINTS" id="PR00474">
    <property type="entry name" value="GLU5KINASE"/>
</dbReference>
<dbReference type="OrthoDB" id="15328at2157"/>
<comment type="similarity">
    <text evidence="1 10">Belongs to the isopentenyl phosphate kinase family.</text>
</comment>
<dbReference type="GO" id="GO:0102043">
    <property type="term" value="F:isopentenyl phosphate kinase activity"/>
    <property type="evidence" value="ECO:0007669"/>
    <property type="project" value="UniProtKB-EC"/>
</dbReference>
<feature type="binding site" evidence="11">
    <location>
        <position position="157"/>
    </location>
    <ligand>
        <name>substrate</name>
    </ligand>
</feature>
<evidence type="ECO:0000256" key="5">
    <source>
        <dbReference type="ARBA" id="ARBA00022741"/>
    </source>
</evidence>
<evidence type="ECO:0000313" key="14">
    <source>
        <dbReference type="EMBL" id="AUB56094.1"/>
    </source>
</evidence>
<feature type="domain" description="Aspartate/glutamate/uridylate kinase" evidence="13">
    <location>
        <begin position="1"/>
        <end position="240"/>
    </location>
</feature>
<keyword evidence="6 10" id="KW-0418">Kinase</keyword>
<comment type="catalytic activity">
    <reaction evidence="9 10">
        <text>isopentenyl phosphate + ATP = isopentenyl diphosphate + ADP</text>
        <dbReference type="Rhea" id="RHEA:33963"/>
        <dbReference type="ChEBI" id="CHEBI:30616"/>
        <dbReference type="ChEBI" id="CHEBI:65078"/>
        <dbReference type="ChEBI" id="CHEBI:128769"/>
        <dbReference type="ChEBI" id="CHEBI:456216"/>
        <dbReference type="EC" id="2.7.4.26"/>
    </reaction>
</comment>
<dbReference type="Gene3D" id="3.40.1160.10">
    <property type="entry name" value="Acetylglutamate kinase-like"/>
    <property type="match status" value="1"/>
</dbReference>
<dbReference type="Pfam" id="PF00696">
    <property type="entry name" value="AA_kinase"/>
    <property type="match status" value="1"/>
</dbReference>
<reference evidence="14 15" key="1">
    <citation type="submission" date="2016-10" db="EMBL/GenBank/DDBJ databases">
        <title>Comparative genomics between deep and shallow subseafloor isolates.</title>
        <authorList>
            <person name="Ishii S."/>
            <person name="Miller J.R."/>
            <person name="Sutton G."/>
            <person name="Suzuki S."/>
            <person name="Methe B."/>
            <person name="Inagaki F."/>
            <person name="Imachi H."/>
        </authorList>
    </citation>
    <scope>NUCLEOTIDE SEQUENCE [LARGE SCALE GENOMIC DNA]</scope>
    <source>
        <strain evidence="14 15">MO-MB1</strain>
    </source>
</reference>
<dbReference type="InterPro" id="IPR024192">
    <property type="entry name" value="Fosfomycin_R_FomA-type"/>
</dbReference>
<evidence type="ECO:0000256" key="3">
    <source>
        <dbReference type="ARBA" id="ARBA00017267"/>
    </source>
</evidence>
<dbReference type="AlphaFoldDB" id="A0A2H4VDC1"/>
<evidence type="ECO:0000256" key="8">
    <source>
        <dbReference type="ARBA" id="ARBA00023229"/>
    </source>
</evidence>
<evidence type="ECO:0000256" key="1">
    <source>
        <dbReference type="ARBA" id="ARBA00010540"/>
    </source>
</evidence>
<feature type="site" description="Transition state stabilizer" evidence="12">
    <location>
        <position position="14"/>
    </location>
</feature>
<dbReference type="RefSeq" id="WP_100906067.1">
    <property type="nucleotide sequence ID" value="NZ_CP017766.1"/>
</dbReference>
<dbReference type="GO" id="GO:0016114">
    <property type="term" value="P:terpenoid biosynthetic process"/>
    <property type="evidence" value="ECO:0007669"/>
    <property type="project" value="TreeGrafter"/>
</dbReference>
<keyword evidence="8" id="KW-0414">Isoprene biosynthesis</keyword>
<feature type="binding site" evidence="11">
    <location>
        <begin position="183"/>
        <end position="188"/>
    </location>
    <ligand>
        <name>ATP</name>
        <dbReference type="ChEBI" id="CHEBI:30616"/>
    </ligand>
</feature>
<sequence length="264" mass="28973">MIILKLGGSVITRKEATEPTLEPVNLDRIAREIARAKPDKLIIIHGAGSFGHLHARKYEIGSPIHTKGELQEKRMGFALTQNSVKDLNHSVCHYLLEYGIPALAVPPSSFIITHNKRIKSANLEIIEKYLEMGLVPVLHGDVVPDTQKSIQMAVVSGDQLVNYLSLQLKPERIILGSDVDGIYDRDPKKHTHAQLLEVVKSLEDLQFLEGAQTVDVTGGMAGKLKELLELAGKGIESELINAGCEGLLERTLKGEKVRGTLISK</sequence>
<dbReference type="EC" id="2.7.4.26" evidence="2 10"/>
<organism evidence="14 15">
    <name type="scientific">Methanobacterium subterraneum</name>
    <dbReference type="NCBI Taxonomy" id="59277"/>
    <lineage>
        <taxon>Archaea</taxon>
        <taxon>Methanobacteriati</taxon>
        <taxon>Methanobacteriota</taxon>
        <taxon>Methanomada group</taxon>
        <taxon>Methanobacteria</taxon>
        <taxon>Methanobacteriales</taxon>
        <taxon>Methanobacteriaceae</taxon>
        <taxon>Methanobacterium</taxon>
    </lineage>
</organism>
<comment type="subunit">
    <text evidence="10">Homodimer.</text>
</comment>
<feature type="binding site" evidence="11">
    <location>
        <position position="178"/>
    </location>
    <ligand>
        <name>ATP</name>
        <dbReference type="ChEBI" id="CHEBI:30616"/>
    </ligand>
</feature>
<dbReference type="EMBL" id="CP017766">
    <property type="protein sequence ID" value="AUB56094.1"/>
    <property type="molecule type" value="Genomic_DNA"/>
</dbReference>
<gene>
    <name evidence="14" type="ORF">BK007_08825</name>
</gene>
<evidence type="ECO:0000256" key="10">
    <source>
        <dbReference type="PIRNR" id="PIRNR016496"/>
    </source>
</evidence>
<keyword evidence="5 10" id="KW-0547">Nucleotide-binding</keyword>
<dbReference type="GO" id="GO:0016301">
    <property type="term" value="F:kinase activity"/>
    <property type="evidence" value="ECO:0007669"/>
    <property type="project" value="UniProtKB-KW"/>
</dbReference>
<keyword evidence="7 10" id="KW-0067">ATP-binding</keyword>
<dbReference type="InterPro" id="IPR001048">
    <property type="entry name" value="Asp/Glu/Uridylate_kinase"/>
</dbReference>
<dbReference type="PIRSF" id="PIRSF016496">
    <property type="entry name" value="Kin_FomA"/>
    <property type="match status" value="1"/>
</dbReference>
<dbReference type="InterPro" id="IPR036393">
    <property type="entry name" value="AceGlu_kinase-like_sf"/>
</dbReference>
<accession>A0A2H4VDC1</accession>
<dbReference type="PANTHER" id="PTHR43654">
    <property type="entry name" value="GLUTAMATE 5-KINASE"/>
    <property type="match status" value="1"/>
</dbReference>
<dbReference type="GeneID" id="35122381"/>
<keyword evidence="4 10" id="KW-0808">Transferase</keyword>
<comment type="function">
    <text evidence="10">Catalyzes the formation of isopentenyl diphosphate (IPP), the building block of all isoprenoids.</text>
</comment>
<evidence type="ECO:0000256" key="2">
    <source>
        <dbReference type="ARBA" id="ARBA00012908"/>
    </source>
</evidence>
<evidence type="ECO:0000259" key="13">
    <source>
        <dbReference type="Pfam" id="PF00696"/>
    </source>
</evidence>
<dbReference type="CDD" id="cd04241">
    <property type="entry name" value="AAK_FomA-like"/>
    <property type="match status" value="1"/>
</dbReference>
<feature type="binding site" evidence="11">
    <location>
        <position position="47"/>
    </location>
    <ligand>
        <name>substrate</name>
    </ligand>
</feature>
<feature type="binding site" evidence="11">
    <location>
        <begin position="5"/>
        <end position="9"/>
    </location>
    <ligand>
        <name>ATP</name>
        <dbReference type="ChEBI" id="CHEBI:30616"/>
    </ligand>
</feature>
<dbReference type="Proteomes" id="UP000232806">
    <property type="component" value="Chromosome"/>
</dbReference>
<evidence type="ECO:0000313" key="15">
    <source>
        <dbReference type="Proteomes" id="UP000232806"/>
    </source>
</evidence>
<dbReference type="PANTHER" id="PTHR43654:SF1">
    <property type="entry name" value="ISOPENTENYL PHOSPHATE KINASE"/>
    <property type="match status" value="1"/>
</dbReference>
<feature type="binding site" evidence="11">
    <location>
        <position position="52"/>
    </location>
    <ligand>
        <name>substrate</name>
    </ligand>
</feature>
<dbReference type="SUPFAM" id="SSF53633">
    <property type="entry name" value="Carbamate kinase-like"/>
    <property type="match status" value="1"/>
</dbReference>
<proteinExistence type="inferred from homology"/>
<dbReference type="GO" id="GO:0005829">
    <property type="term" value="C:cytosol"/>
    <property type="evidence" value="ECO:0007669"/>
    <property type="project" value="TreeGrafter"/>
</dbReference>
<evidence type="ECO:0000256" key="7">
    <source>
        <dbReference type="ARBA" id="ARBA00022840"/>
    </source>
</evidence>
<feature type="binding site" evidence="11">
    <location>
        <position position="48"/>
    </location>
    <ligand>
        <name>ATP</name>
        <dbReference type="ChEBI" id="CHEBI:30616"/>
    </ligand>
</feature>
<protein>
    <recommendedName>
        <fullName evidence="3 10">Isopentenyl phosphate kinase</fullName>
        <shortName evidence="10">IPK</shortName>
        <ecNumber evidence="2 10">2.7.4.26</ecNumber>
    </recommendedName>
</protein>
<name>A0A2H4VDC1_9EURY</name>
<evidence type="ECO:0000256" key="6">
    <source>
        <dbReference type="ARBA" id="ARBA00022777"/>
    </source>
</evidence>
<evidence type="ECO:0000256" key="11">
    <source>
        <dbReference type="PIRSR" id="PIRSR016496-1"/>
    </source>
</evidence>
<dbReference type="GO" id="GO:0005524">
    <property type="term" value="F:ATP binding"/>
    <property type="evidence" value="ECO:0007669"/>
    <property type="project" value="UniProtKB-KW"/>
</dbReference>
<feature type="binding site" evidence="11">
    <location>
        <position position="223"/>
    </location>
    <ligand>
        <name>ATP</name>
        <dbReference type="ChEBI" id="CHEBI:30616"/>
    </ligand>
</feature>
<feature type="binding site" evidence="11">
    <location>
        <position position="219"/>
    </location>
    <ligand>
        <name>ATP</name>
        <dbReference type="ChEBI" id="CHEBI:30616"/>
    </ligand>
</feature>
<dbReference type="InterPro" id="IPR001057">
    <property type="entry name" value="Glu/AcGlu_kinase"/>
</dbReference>